<dbReference type="EMBL" id="FOQO01000014">
    <property type="protein sequence ID" value="SFJ77883.1"/>
    <property type="molecule type" value="Genomic_DNA"/>
</dbReference>
<dbReference type="Proteomes" id="UP000198670">
    <property type="component" value="Unassembled WGS sequence"/>
</dbReference>
<evidence type="ECO:0000313" key="2">
    <source>
        <dbReference type="Proteomes" id="UP000198670"/>
    </source>
</evidence>
<name>A0A1I3U560_9SPHI</name>
<gene>
    <name evidence="1" type="ORF">SAMN05444682_1141</name>
</gene>
<organism evidence="1 2">
    <name type="scientific">Parapedobacter indicus</name>
    <dbReference type="NCBI Taxonomy" id="1477437"/>
    <lineage>
        <taxon>Bacteria</taxon>
        <taxon>Pseudomonadati</taxon>
        <taxon>Bacteroidota</taxon>
        <taxon>Sphingobacteriia</taxon>
        <taxon>Sphingobacteriales</taxon>
        <taxon>Sphingobacteriaceae</taxon>
        <taxon>Parapedobacter</taxon>
    </lineage>
</organism>
<reference evidence="1 2" key="1">
    <citation type="submission" date="2016-10" db="EMBL/GenBank/DDBJ databases">
        <authorList>
            <person name="de Groot N.N."/>
        </authorList>
    </citation>
    <scope>NUCLEOTIDE SEQUENCE [LARGE SCALE GENOMIC DNA]</scope>
    <source>
        <strain evidence="1 2">RK1</strain>
    </source>
</reference>
<feature type="non-terminal residue" evidence="1">
    <location>
        <position position="1"/>
    </location>
</feature>
<accession>A0A1I3U560</accession>
<keyword evidence="2" id="KW-1185">Reference proteome</keyword>
<evidence type="ECO:0000313" key="1">
    <source>
        <dbReference type="EMBL" id="SFJ77883.1"/>
    </source>
</evidence>
<dbReference type="AlphaFoldDB" id="A0A1I3U560"/>
<protein>
    <submittedName>
        <fullName evidence="1">Uncharacterized protein</fullName>
    </submittedName>
</protein>
<sequence>NFSNILNFSIVHNLFVNLTAINYNFLKPHNGLSIEFYTSHFFT</sequence>
<proteinExistence type="predicted"/>